<proteinExistence type="predicted"/>
<organism evidence="1">
    <name type="scientific">marine sediment metagenome</name>
    <dbReference type="NCBI Taxonomy" id="412755"/>
    <lineage>
        <taxon>unclassified sequences</taxon>
        <taxon>metagenomes</taxon>
        <taxon>ecological metagenomes</taxon>
    </lineage>
</organism>
<dbReference type="EMBL" id="LAZR01002501">
    <property type="protein sequence ID" value="KKN29231.1"/>
    <property type="molecule type" value="Genomic_DNA"/>
</dbReference>
<gene>
    <name evidence="1" type="ORF">LCGC14_0846180</name>
</gene>
<accession>A0A0F9RWD8</accession>
<protein>
    <submittedName>
        <fullName evidence="1">Uncharacterized protein</fullName>
    </submittedName>
</protein>
<comment type="caution">
    <text evidence="1">The sequence shown here is derived from an EMBL/GenBank/DDBJ whole genome shotgun (WGS) entry which is preliminary data.</text>
</comment>
<dbReference type="AlphaFoldDB" id="A0A0F9RWD8"/>
<reference evidence="1" key="1">
    <citation type="journal article" date="2015" name="Nature">
        <title>Complex archaea that bridge the gap between prokaryotes and eukaryotes.</title>
        <authorList>
            <person name="Spang A."/>
            <person name="Saw J.H."/>
            <person name="Jorgensen S.L."/>
            <person name="Zaremba-Niedzwiedzka K."/>
            <person name="Martijn J."/>
            <person name="Lind A.E."/>
            <person name="van Eijk R."/>
            <person name="Schleper C."/>
            <person name="Guy L."/>
            <person name="Ettema T.J."/>
        </authorList>
    </citation>
    <scope>NUCLEOTIDE SEQUENCE</scope>
</reference>
<evidence type="ECO:0000313" key="1">
    <source>
        <dbReference type="EMBL" id="KKN29231.1"/>
    </source>
</evidence>
<name>A0A0F9RWD8_9ZZZZ</name>
<sequence length="254" mass="26553">MSRQFTRDFLIEVQKGNVAGHSIVHKFGRNPDVPNGTFEGVNQLSALFNFLTAATTVRIKAGGNAADDVAGNGARTVTVEGLDNTGAAATETINTNGVNASSNTSTSFWRVFRAYVATCGTYGASNTAEIIIENSGGGTDLISIAIAEGQSKYGAYAIPLGKTGYLLDVLVEADAAKAADFRVCTREDLTDASSAPFSPVRVILYFDGVLGQATIDPHSPIFSLPALTDIWIDAEGGGAGTEVSCDFEILLVDD</sequence>